<dbReference type="SMART" id="SM00184">
    <property type="entry name" value="RING"/>
    <property type="match status" value="1"/>
</dbReference>
<dbReference type="Pfam" id="PF23341">
    <property type="entry name" value="PEP5_VPS11_N"/>
    <property type="match status" value="1"/>
</dbReference>
<dbReference type="GO" id="GO:0006886">
    <property type="term" value="P:intracellular protein transport"/>
    <property type="evidence" value="ECO:0007669"/>
    <property type="project" value="UniProtKB-UniRule"/>
</dbReference>
<keyword evidence="3" id="KW-0479">Metal-binding</keyword>
<comment type="catalytic activity">
    <reaction evidence="9">
        <text>S-ubiquitinyl-[E2 ubiquitin-conjugating enzyme]-L-cysteine + [acceptor protein]-L-lysine = [E2 ubiquitin-conjugating enzyme]-L-cysteine + N(6)-ubiquitinyl-[acceptor protein]-L-lysine.</text>
        <dbReference type="EC" id="2.3.2.27"/>
    </reaction>
</comment>
<accession>A0A4Q9PEP8</accession>
<dbReference type="Proteomes" id="UP000292082">
    <property type="component" value="Unassembled WGS sequence"/>
</dbReference>
<comment type="subunit">
    <text evidence="9">Component of the homotypic vacuole fusion and vacuole protein sorting (HOPS) complex. Component of the class C core vacuole/endosome tethering (CORVET) complex.</text>
</comment>
<dbReference type="GO" id="GO:0033263">
    <property type="term" value="C:CORVET complex"/>
    <property type="evidence" value="ECO:0007669"/>
    <property type="project" value="UniProtKB-UniRule"/>
</dbReference>
<dbReference type="GO" id="GO:0006904">
    <property type="term" value="P:vesicle docking involved in exocytosis"/>
    <property type="evidence" value="ECO:0007669"/>
    <property type="project" value="TreeGrafter"/>
</dbReference>
<dbReference type="PROSITE" id="PS50236">
    <property type="entry name" value="CHCR"/>
    <property type="match status" value="1"/>
</dbReference>
<dbReference type="InterPro" id="IPR000547">
    <property type="entry name" value="Clathrin_H-chain/VPS_repeat"/>
</dbReference>
<dbReference type="SUPFAM" id="SSF57850">
    <property type="entry name" value="RING/U-box"/>
    <property type="match status" value="1"/>
</dbReference>
<keyword evidence="7 9" id="KW-0472">Membrane</keyword>
<dbReference type="GO" id="GO:0007032">
    <property type="term" value="P:endosome organization"/>
    <property type="evidence" value="ECO:0007669"/>
    <property type="project" value="TreeGrafter"/>
</dbReference>
<dbReference type="EMBL" id="ML145215">
    <property type="protein sequence ID" value="TBU53400.1"/>
    <property type="molecule type" value="Genomic_DNA"/>
</dbReference>
<dbReference type="PIRSF" id="PIRSF007860">
    <property type="entry name" value="VPS11"/>
    <property type="match status" value="1"/>
</dbReference>
<keyword evidence="5" id="KW-0862">Zinc</keyword>
<feature type="compositionally biased region" description="Low complexity" evidence="12">
    <location>
        <begin position="694"/>
        <end position="705"/>
    </location>
</feature>
<evidence type="ECO:0000259" key="13">
    <source>
        <dbReference type="PROSITE" id="PS50089"/>
    </source>
</evidence>
<dbReference type="PANTHER" id="PTHR23323:SF24">
    <property type="entry name" value="VACUOLAR PROTEIN SORTING-ASSOCIATED PROTEIN 11 HOMOLOG"/>
    <property type="match status" value="1"/>
</dbReference>
<evidence type="ECO:0000256" key="9">
    <source>
        <dbReference type="PIRNR" id="PIRNR007860"/>
    </source>
</evidence>
<dbReference type="InterPro" id="IPR057308">
    <property type="entry name" value="CHCR_PEP5_VPS11"/>
</dbReference>
<evidence type="ECO:0000256" key="11">
    <source>
        <dbReference type="PROSITE-ProRule" id="PRU01006"/>
    </source>
</evidence>
<dbReference type="InterPro" id="IPR016528">
    <property type="entry name" value="VPS11"/>
</dbReference>
<evidence type="ECO:0000256" key="5">
    <source>
        <dbReference type="ARBA" id="ARBA00022833"/>
    </source>
</evidence>
<keyword evidence="9" id="KW-0926">Vacuole</keyword>
<protein>
    <recommendedName>
        <fullName evidence="9">E3 ubiquitin-protein ligase PEP5</fullName>
        <ecNumber evidence="9">2.3.2.27</ecNumber>
    </recommendedName>
</protein>
<dbReference type="GO" id="GO:0008270">
    <property type="term" value="F:zinc ion binding"/>
    <property type="evidence" value="ECO:0007669"/>
    <property type="project" value="UniProtKB-KW"/>
</dbReference>
<dbReference type="Pfam" id="PF17122">
    <property type="entry name" value="zf-C3H2C3"/>
    <property type="match status" value="1"/>
</dbReference>
<evidence type="ECO:0000256" key="12">
    <source>
        <dbReference type="SAM" id="MobiDB-lite"/>
    </source>
</evidence>
<feature type="domain" description="RING-type" evidence="13">
    <location>
        <begin position="975"/>
        <end position="1010"/>
    </location>
</feature>
<evidence type="ECO:0000313" key="15">
    <source>
        <dbReference type="Proteomes" id="UP000292082"/>
    </source>
</evidence>
<dbReference type="GO" id="GO:0030897">
    <property type="term" value="C:HOPS complex"/>
    <property type="evidence" value="ECO:0007669"/>
    <property type="project" value="UniProtKB-UniRule"/>
</dbReference>
<reference evidence="14 15" key="1">
    <citation type="submission" date="2019-01" db="EMBL/GenBank/DDBJ databases">
        <title>Draft genome sequences of three monokaryotic isolates of the white-rot basidiomycete fungus Dichomitus squalens.</title>
        <authorList>
            <consortium name="DOE Joint Genome Institute"/>
            <person name="Lopez S.C."/>
            <person name="Andreopoulos B."/>
            <person name="Pangilinan J."/>
            <person name="Lipzen A."/>
            <person name="Riley R."/>
            <person name="Ahrendt S."/>
            <person name="Ng V."/>
            <person name="Barry K."/>
            <person name="Daum C."/>
            <person name="Grigoriev I.V."/>
            <person name="Hilden K.S."/>
            <person name="Makela M.R."/>
            <person name="de Vries R.P."/>
        </authorList>
    </citation>
    <scope>NUCLEOTIDE SEQUENCE [LARGE SCALE GENOMIC DNA]</scope>
    <source>
        <strain evidence="14 15">CBS 464.89</strain>
    </source>
</reference>
<dbReference type="Gene3D" id="3.30.40.10">
    <property type="entry name" value="Zinc/RING finger domain, C3HC4 (zinc finger)"/>
    <property type="match status" value="1"/>
</dbReference>
<dbReference type="GO" id="GO:0061630">
    <property type="term" value="F:ubiquitin protein ligase activity"/>
    <property type="evidence" value="ECO:0007669"/>
    <property type="project" value="UniProtKB-EC"/>
</dbReference>
<name>A0A4Q9PEP8_9APHY</name>
<evidence type="ECO:0000256" key="10">
    <source>
        <dbReference type="PROSITE-ProRule" id="PRU00175"/>
    </source>
</evidence>
<dbReference type="PANTHER" id="PTHR23323">
    <property type="entry name" value="VACUOLAR PROTEIN SORTING-ASSOCIATED PROTEIN"/>
    <property type="match status" value="1"/>
</dbReference>
<evidence type="ECO:0000256" key="8">
    <source>
        <dbReference type="ARBA" id="ARBA00029433"/>
    </source>
</evidence>
<dbReference type="InterPro" id="IPR057307">
    <property type="entry name" value="PEP5_VPS11_N"/>
</dbReference>
<dbReference type="GO" id="GO:0007033">
    <property type="term" value="P:vacuole organization"/>
    <property type="evidence" value="ECO:0007669"/>
    <property type="project" value="TreeGrafter"/>
</dbReference>
<keyword evidence="9" id="KW-0808">Transferase</keyword>
<evidence type="ECO:0000256" key="3">
    <source>
        <dbReference type="ARBA" id="ARBA00022723"/>
    </source>
</evidence>
<evidence type="ECO:0000313" key="14">
    <source>
        <dbReference type="EMBL" id="TBU53400.1"/>
    </source>
</evidence>
<evidence type="ECO:0000256" key="6">
    <source>
        <dbReference type="ARBA" id="ARBA00022927"/>
    </source>
</evidence>
<evidence type="ECO:0000256" key="2">
    <source>
        <dbReference type="ARBA" id="ARBA00022448"/>
    </source>
</evidence>
<dbReference type="InterPro" id="IPR013083">
    <property type="entry name" value="Znf_RING/FYVE/PHD"/>
</dbReference>
<dbReference type="AlphaFoldDB" id="A0A4Q9PEP8"/>
<dbReference type="Pfam" id="PF12451">
    <property type="entry name" value="VPS11_C"/>
    <property type="match status" value="1"/>
</dbReference>
<dbReference type="Pfam" id="PF23356">
    <property type="entry name" value="TPR_PEP5_VPS11"/>
    <property type="match status" value="2"/>
</dbReference>
<evidence type="ECO:0000256" key="7">
    <source>
        <dbReference type="ARBA" id="ARBA00023136"/>
    </source>
</evidence>
<keyword evidence="6 9" id="KW-0653">Protein transport</keyword>
<evidence type="ECO:0000256" key="4">
    <source>
        <dbReference type="ARBA" id="ARBA00022771"/>
    </source>
</evidence>
<dbReference type="STRING" id="114155.A0A4Q9PEP8"/>
<dbReference type="GO" id="GO:0030674">
    <property type="term" value="F:protein-macromolecule adaptor activity"/>
    <property type="evidence" value="ECO:0007669"/>
    <property type="project" value="TreeGrafter"/>
</dbReference>
<keyword evidence="4 10" id="KW-0863">Zinc-finger</keyword>
<feature type="repeat" description="CHCR" evidence="11">
    <location>
        <begin position="447"/>
        <end position="605"/>
    </location>
</feature>
<dbReference type="InterPro" id="IPR011990">
    <property type="entry name" value="TPR-like_helical_dom_sf"/>
</dbReference>
<keyword evidence="15" id="KW-1185">Reference proteome</keyword>
<dbReference type="GO" id="GO:0000329">
    <property type="term" value="C:fungal-type vacuole membrane"/>
    <property type="evidence" value="ECO:0007669"/>
    <property type="project" value="UniProtKB-UniRule"/>
</dbReference>
<evidence type="ECO:0000256" key="1">
    <source>
        <dbReference type="ARBA" id="ARBA00007070"/>
    </source>
</evidence>
<dbReference type="PROSITE" id="PS50089">
    <property type="entry name" value="ZF_RING_2"/>
    <property type="match status" value="1"/>
</dbReference>
<proteinExistence type="inferred from homology"/>
<keyword evidence="9" id="KW-0833">Ubl conjugation pathway</keyword>
<dbReference type="EC" id="2.3.2.27" evidence="9"/>
<comment type="subcellular location">
    <subcellularLocation>
        <location evidence="8">Endomembrane system</location>
        <topology evidence="8">Peripheral membrane protein</topology>
        <orientation evidence="8">Cytoplasmic side</orientation>
    </subcellularLocation>
    <subcellularLocation>
        <location evidence="9">Vacuole membrane</location>
        <topology evidence="9">Peripheral membrane protein</topology>
        <orientation evidence="9">Cytoplasmic side</orientation>
    </subcellularLocation>
</comment>
<keyword evidence="2 9" id="KW-0813">Transport</keyword>
<dbReference type="InterPro" id="IPR024763">
    <property type="entry name" value="VPS11_C"/>
</dbReference>
<feature type="compositionally biased region" description="Polar residues" evidence="12">
    <location>
        <begin position="653"/>
        <end position="670"/>
    </location>
</feature>
<dbReference type="Gene3D" id="1.25.40.10">
    <property type="entry name" value="Tetratricopeptide repeat domain"/>
    <property type="match status" value="1"/>
</dbReference>
<dbReference type="InterPro" id="IPR001841">
    <property type="entry name" value="Znf_RING"/>
</dbReference>
<feature type="region of interest" description="Disordered" evidence="12">
    <location>
        <begin position="653"/>
        <end position="707"/>
    </location>
</feature>
<comment type="similarity">
    <text evidence="1 9">Belongs to the VPS11 family.</text>
</comment>
<dbReference type="InterPro" id="IPR016024">
    <property type="entry name" value="ARM-type_fold"/>
</dbReference>
<sequence length="1065" mass="118493">MAQQPTGSAAAPAWRQFPFFDQVPVKDIHDLGSAPEVFQKTPEISTIAASSVGLVVADIHGSVFLLNRDFEIAKSWIAHTGGRVTHMAERRGVLITLGEEDAARHPFLKVWDLQKFDKKTGGPLLLRSAKVQSGNRPHPVSTIALSATLSNLAIGLGDGTVILYRHLDQSIYSTSGSLSALPKPRVIHESPTEPITGLGFREPTEDIPNVYLFIVTTNHVLCYQASGKGSGGTPAVVDEIGAGLGCAIMDWKAQEIVVARDEAIYLVGSESRGGCYAFEGLVYSQFRPWCTFLTYIIGLKSKIHTHRNYIVIVSPPFTPSASAASATVRNFVARNVAPAGSDITKVSVFDPENKFVAHTNTFTEGVREIFSAWGKLYVLANNGTLICLEEKPTSTKLDMLYRKGLYLLALNIAETQKLDESHIADIHKQYGDHLYNKGDYDGAMAQYIQTIRYVQPSYVIRKFLDAQRIHNLVTYLQELHSLGLANSDHTTLLLNTYTKLKDVTRLDSFIKRESLRTSADGEKDELPFDLDTAIRVCRQAGYFEHASYLAKKYERHEDYLRIQIEDAGNYKDALTYLRRLGAEAAESNLARYGRAMLDNLPEETTDLLIDICTSLSPLTVDADESEASPTGQRDRGPSYLSYLALNRASVVSIPSPSDNAPQTIQSNAVKQSEPARRDSVHEASRQSDSPPGTPTTATAAKPRATTVKRPSPRLYFAHFVDHTNHFVRFLESVARRRWGQVAENTEPIPFEVDPNADEEAEKRDQVAVWNTLFELYLSQPGTDVDAAADAKALALLKNTSLPYDPTHALILCSTRSFTPGLVLLWERMGMHEDVIRFFMDRHQEGDADASTEVVRRLKQYGPGRERLYPLVLRFLTSTPALLAKHRDDVVDVLKVIDEEKIMPPVSVVQVLSRNDVASVGLVKEWLMTRIKSAREEVETDQQLILSYRMETQAKLRQVEELADPDRPKVFHVTQCAACQGGLDLPAVHFMCGHSYHQRCLAENETECPNCAREHGMIREIRRNNERLADQHDLFLSEVREGGFNALAAGFSRGTLNMSRAEDVAV</sequence>
<feature type="compositionally biased region" description="Basic and acidic residues" evidence="12">
    <location>
        <begin position="673"/>
        <end position="685"/>
    </location>
</feature>
<dbReference type="SUPFAM" id="SSF48371">
    <property type="entry name" value="ARM repeat"/>
    <property type="match status" value="1"/>
</dbReference>
<dbReference type="CDD" id="cd16688">
    <property type="entry name" value="RING-H2_Vps11"/>
    <property type="match status" value="1"/>
</dbReference>
<gene>
    <name evidence="14" type="ORF">BD310DRAFT_1042436</name>
</gene>
<dbReference type="GO" id="GO:0048284">
    <property type="term" value="P:organelle fusion"/>
    <property type="evidence" value="ECO:0007669"/>
    <property type="project" value="TreeGrafter"/>
</dbReference>
<organism evidence="14 15">
    <name type="scientific">Dichomitus squalens</name>
    <dbReference type="NCBI Taxonomy" id="114155"/>
    <lineage>
        <taxon>Eukaryota</taxon>
        <taxon>Fungi</taxon>
        <taxon>Dikarya</taxon>
        <taxon>Basidiomycota</taxon>
        <taxon>Agaricomycotina</taxon>
        <taxon>Agaricomycetes</taxon>
        <taxon>Polyporales</taxon>
        <taxon>Polyporaceae</taxon>
        <taxon>Dichomitus</taxon>
    </lineage>
</organism>